<reference evidence="10" key="1">
    <citation type="journal article" date="2019" name="bioRxiv">
        <title>The Genome of the Zebra Mussel, Dreissena polymorpha: A Resource for Invasive Species Research.</title>
        <authorList>
            <person name="McCartney M.A."/>
            <person name="Auch B."/>
            <person name="Kono T."/>
            <person name="Mallez S."/>
            <person name="Zhang Y."/>
            <person name="Obille A."/>
            <person name="Becker A."/>
            <person name="Abrahante J.E."/>
            <person name="Garbe J."/>
            <person name="Badalamenti J.P."/>
            <person name="Herman A."/>
            <person name="Mangelson H."/>
            <person name="Liachko I."/>
            <person name="Sullivan S."/>
            <person name="Sone E.D."/>
            <person name="Koren S."/>
            <person name="Silverstein K.A.T."/>
            <person name="Beckman K.B."/>
            <person name="Gohl D.M."/>
        </authorList>
    </citation>
    <scope>NUCLEOTIDE SEQUENCE</scope>
    <source>
        <strain evidence="10">Duluth1</strain>
        <tissue evidence="10">Whole animal</tissue>
    </source>
</reference>
<feature type="domain" description="G-protein coupled receptors family 1 profile" evidence="9">
    <location>
        <begin position="32"/>
        <end position="202"/>
    </location>
</feature>
<dbReference type="GO" id="GO:0016020">
    <property type="term" value="C:membrane"/>
    <property type="evidence" value="ECO:0007669"/>
    <property type="project" value="UniProtKB-SubCell"/>
</dbReference>
<comment type="subcellular location">
    <subcellularLocation>
        <location evidence="1">Membrane</location>
        <topology evidence="1">Multi-pass membrane protein</topology>
    </subcellularLocation>
</comment>
<dbReference type="InterPro" id="IPR050125">
    <property type="entry name" value="GPCR_opsins"/>
</dbReference>
<keyword evidence="5 8" id="KW-0472">Membrane</keyword>
<evidence type="ECO:0000256" key="8">
    <source>
        <dbReference type="SAM" id="Phobius"/>
    </source>
</evidence>
<dbReference type="GO" id="GO:0004930">
    <property type="term" value="F:G protein-coupled receptor activity"/>
    <property type="evidence" value="ECO:0007669"/>
    <property type="project" value="UniProtKB-KW"/>
</dbReference>
<keyword evidence="3 8" id="KW-1133">Transmembrane helix</keyword>
<evidence type="ECO:0000313" key="10">
    <source>
        <dbReference type="EMBL" id="KAH3888062.1"/>
    </source>
</evidence>
<evidence type="ECO:0000256" key="1">
    <source>
        <dbReference type="ARBA" id="ARBA00004141"/>
    </source>
</evidence>
<dbReference type="Pfam" id="PF00001">
    <property type="entry name" value="7tm_1"/>
    <property type="match status" value="1"/>
</dbReference>
<feature type="transmembrane region" description="Helical" evidence="8">
    <location>
        <begin position="134"/>
        <end position="159"/>
    </location>
</feature>
<evidence type="ECO:0000256" key="7">
    <source>
        <dbReference type="ARBA" id="ARBA00023224"/>
    </source>
</evidence>
<evidence type="ECO:0000313" key="11">
    <source>
        <dbReference type="Proteomes" id="UP000828390"/>
    </source>
</evidence>
<name>A0A9D4S319_DREPO</name>
<reference evidence="10" key="2">
    <citation type="submission" date="2020-11" db="EMBL/GenBank/DDBJ databases">
        <authorList>
            <person name="McCartney M.A."/>
            <person name="Auch B."/>
            <person name="Kono T."/>
            <person name="Mallez S."/>
            <person name="Becker A."/>
            <person name="Gohl D.M."/>
            <person name="Silverstein K.A.T."/>
            <person name="Koren S."/>
            <person name="Bechman K.B."/>
            <person name="Herman A."/>
            <person name="Abrahante J.E."/>
            <person name="Garbe J."/>
        </authorList>
    </citation>
    <scope>NUCLEOTIDE SEQUENCE</scope>
    <source>
        <strain evidence="10">Duluth1</strain>
        <tissue evidence="10">Whole animal</tissue>
    </source>
</reference>
<dbReference type="PROSITE" id="PS50262">
    <property type="entry name" value="G_PROTEIN_RECEP_F1_2"/>
    <property type="match status" value="1"/>
</dbReference>
<dbReference type="EMBL" id="JAIWYP010000001">
    <property type="protein sequence ID" value="KAH3888062.1"/>
    <property type="molecule type" value="Genomic_DNA"/>
</dbReference>
<feature type="transmembrane region" description="Helical" evidence="8">
    <location>
        <begin position="20"/>
        <end position="40"/>
    </location>
</feature>
<sequence length="211" mass="23223">MFNITSAFDSPRWIEISSGLWILLLFVMGIALNGLTMGVFAKNPKMINVNTFFTIAIIVNGFMSSALAYIPVIIAEFSGHWLVHLSEASCISEAFIVYYFGISSMFYHVCIAYIRYLAIVAVPVIIAHVEKWRVALAFAVCQLISLLLAVSPLLGLGSYGLEAHGTSCGLAWNDRSRTGLGYLMLIGIVCFVVPTTFMGVCYEDHQNGKME</sequence>
<dbReference type="InterPro" id="IPR017452">
    <property type="entry name" value="GPCR_Rhodpsn_7TM"/>
</dbReference>
<evidence type="ECO:0000259" key="9">
    <source>
        <dbReference type="PROSITE" id="PS50262"/>
    </source>
</evidence>
<dbReference type="InterPro" id="IPR000276">
    <property type="entry name" value="GPCR_Rhodpsn"/>
</dbReference>
<gene>
    <name evidence="10" type="ORF">DPMN_012084</name>
</gene>
<keyword evidence="7" id="KW-0807">Transducer</keyword>
<evidence type="ECO:0000256" key="5">
    <source>
        <dbReference type="ARBA" id="ARBA00023136"/>
    </source>
</evidence>
<keyword evidence="4" id="KW-0297">G-protein coupled receptor</keyword>
<evidence type="ECO:0000256" key="6">
    <source>
        <dbReference type="ARBA" id="ARBA00023170"/>
    </source>
</evidence>
<evidence type="ECO:0000256" key="2">
    <source>
        <dbReference type="ARBA" id="ARBA00022692"/>
    </source>
</evidence>
<feature type="transmembrane region" description="Helical" evidence="8">
    <location>
        <begin position="179"/>
        <end position="202"/>
    </location>
</feature>
<comment type="caution">
    <text evidence="10">The sequence shown here is derived from an EMBL/GenBank/DDBJ whole genome shotgun (WGS) entry which is preliminary data.</text>
</comment>
<dbReference type="SUPFAM" id="SSF81321">
    <property type="entry name" value="Family A G protein-coupled receptor-like"/>
    <property type="match status" value="1"/>
</dbReference>
<protein>
    <recommendedName>
        <fullName evidence="9">G-protein coupled receptors family 1 profile domain-containing protein</fullName>
    </recommendedName>
</protein>
<feature type="transmembrane region" description="Helical" evidence="8">
    <location>
        <begin position="105"/>
        <end position="127"/>
    </location>
</feature>
<feature type="transmembrane region" description="Helical" evidence="8">
    <location>
        <begin position="52"/>
        <end position="74"/>
    </location>
</feature>
<keyword evidence="2 8" id="KW-0812">Transmembrane</keyword>
<dbReference type="AlphaFoldDB" id="A0A9D4S319"/>
<evidence type="ECO:0000256" key="3">
    <source>
        <dbReference type="ARBA" id="ARBA00022989"/>
    </source>
</evidence>
<dbReference type="Gene3D" id="1.20.1070.10">
    <property type="entry name" value="Rhodopsin 7-helix transmembrane proteins"/>
    <property type="match status" value="1"/>
</dbReference>
<keyword evidence="11" id="KW-1185">Reference proteome</keyword>
<proteinExistence type="predicted"/>
<evidence type="ECO:0000256" key="4">
    <source>
        <dbReference type="ARBA" id="ARBA00023040"/>
    </source>
</evidence>
<dbReference type="Proteomes" id="UP000828390">
    <property type="component" value="Unassembled WGS sequence"/>
</dbReference>
<accession>A0A9D4S319</accession>
<organism evidence="10 11">
    <name type="scientific">Dreissena polymorpha</name>
    <name type="common">Zebra mussel</name>
    <name type="synonym">Mytilus polymorpha</name>
    <dbReference type="NCBI Taxonomy" id="45954"/>
    <lineage>
        <taxon>Eukaryota</taxon>
        <taxon>Metazoa</taxon>
        <taxon>Spiralia</taxon>
        <taxon>Lophotrochozoa</taxon>
        <taxon>Mollusca</taxon>
        <taxon>Bivalvia</taxon>
        <taxon>Autobranchia</taxon>
        <taxon>Heteroconchia</taxon>
        <taxon>Euheterodonta</taxon>
        <taxon>Imparidentia</taxon>
        <taxon>Neoheterodontei</taxon>
        <taxon>Myida</taxon>
        <taxon>Dreissenoidea</taxon>
        <taxon>Dreissenidae</taxon>
        <taxon>Dreissena</taxon>
    </lineage>
</organism>
<keyword evidence="6" id="KW-0675">Receptor</keyword>
<dbReference type="PANTHER" id="PTHR24240">
    <property type="entry name" value="OPSIN"/>
    <property type="match status" value="1"/>
</dbReference>